<dbReference type="InterPro" id="IPR013809">
    <property type="entry name" value="ENTH"/>
</dbReference>
<feature type="region of interest" description="Disordered" evidence="1">
    <location>
        <begin position="417"/>
        <end position="466"/>
    </location>
</feature>
<dbReference type="SMART" id="SM00273">
    <property type="entry name" value="ENTH"/>
    <property type="match status" value="1"/>
</dbReference>
<protein>
    <recommendedName>
        <fullName evidence="2">ENTH domain-containing protein</fullName>
    </recommendedName>
</protein>
<dbReference type="EMBL" id="JANVFS010000002">
    <property type="protein sequence ID" value="KAJ4494639.1"/>
    <property type="molecule type" value="Genomic_DNA"/>
</dbReference>
<dbReference type="Pfam" id="PF01417">
    <property type="entry name" value="ENTH"/>
    <property type="match status" value="1"/>
</dbReference>
<feature type="region of interest" description="Disordered" evidence="1">
    <location>
        <begin position="502"/>
        <end position="544"/>
    </location>
</feature>
<dbReference type="GO" id="GO:0006897">
    <property type="term" value="P:endocytosis"/>
    <property type="evidence" value="ECO:0007669"/>
    <property type="project" value="TreeGrafter"/>
</dbReference>
<dbReference type="GO" id="GO:0006895">
    <property type="term" value="P:Golgi to endosome transport"/>
    <property type="evidence" value="ECO:0007669"/>
    <property type="project" value="TreeGrafter"/>
</dbReference>
<dbReference type="PANTHER" id="PTHR12276:SF45">
    <property type="entry name" value="CLATHRIN INTERACTOR 1"/>
    <property type="match status" value="1"/>
</dbReference>
<evidence type="ECO:0000256" key="1">
    <source>
        <dbReference type="SAM" id="MobiDB-lite"/>
    </source>
</evidence>
<feature type="compositionally biased region" description="Low complexity" evidence="1">
    <location>
        <begin position="523"/>
        <end position="544"/>
    </location>
</feature>
<dbReference type="InterPro" id="IPR008942">
    <property type="entry name" value="ENTH_VHS"/>
</dbReference>
<comment type="caution">
    <text evidence="3">The sequence shown here is derived from an EMBL/GenBank/DDBJ whole genome shotgun (WGS) entry which is preliminary data.</text>
</comment>
<dbReference type="GO" id="GO:0030125">
    <property type="term" value="C:clathrin vesicle coat"/>
    <property type="evidence" value="ECO:0007669"/>
    <property type="project" value="TreeGrafter"/>
</dbReference>
<dbReference type="AlphaFoldDB" id="A0A9W9B0R4"/>
<name>A0A9W9B0R4_9AGAR</name>
<dbReference type="PANTHER" id="PTHR12276">
    <property type="entry name" value="EPSIN/ENT-RELATED"/>
    <property type="match status" value="1"/>
</dbReference>
<dbReference type="GO" id="GO:0005886">
    <property type="term" value="C:plasma membrane"/>
    <property type="evidence" value="ECO:0007669"/>
    <property type="project" value="TreeGrafter"/>
</dbReference>
<dbReference type="CDD" id="cd16992">
    <property type="entry name" value="ENTH_Ent3"/>
    <property type="match status" value="1"/>
</dbReference>
<dbReference type="GO" id="GO:0005829">
    <property type="term" value="C:cytosol"/>
    <property type="evidence" value="ECO:0007669"/>
    <property type="project" value="GOC"/>
</dbReference>
<dbReference type="FunFam" id="1.25.40.90:FF:000006">
    <property type="entry name" value="Clathrin interactor 1"/>
    <property type="match status" value="1"/>
</dbReference>
<dbReference type="GO" id="GO:0005543">
    <property type="term" value="F:phospholipid binding"/>
    <property type="evidence" value="ECO:0007669"/>
    <property type="project" value="TreeGrafter"/>
</dbReference>
<dbReference type="Gene3D" id="1.25.40.90">
    <property type="match status" value="1"/>
</dbReference>
<dbReference type="GO" id="GO:0005768">
    <property type="term" value="C:endosome"/>
    <property type="evidence" value="ECO:0007669"/>
    <property type="project" value="TreeGrafter"/>
</dbReference>
<dbReference type="GO" id="GO:0030276">
    <property type="term" value="F:clathrin binding"/>
    <property type="evidence" value="ECO:0007669"/>
    <property type="project" value="TreeGrafter"/>
</dbReference>
<reference evidence="3" key="2">
    <citation type="journal article" date="2023" name="Proc. Natl. Acad. Sci. U.S.A.">
        <title>A global phylogenomic analysis of the shiitake genus Lentinula.</title>
        <authorList>
            <person name="Sierra-Patev S."/>
            <person name="Min B."/>
            <person name="Naranjo-Ortiz M."/>
            <person name="Looney B."/>
            <person name="Konkel Z."/>
            <person name="Slot J.C."/>
            <person name="Sakamoto Y."/>
            <person name="Steenwyk J.L."/>
            <person name="Rokas A."/>
            <person name="Carro J."/>
            <person name="Camarero S."/>
            <person name="Ferreira P."/>
            <person name="Molpeceres G."/>
            <person name="Ruiz-Duenas F.J."/>
            <person name="Serrano A."/>
            <person name="Henrissat B."/>
            <person name="Drula E."/>
            <person name="Hughes K.W."/>
            <person name="Mata J.L."/>
            <person name="Ishikawa N.K."/>
            <person name="Vargas-Isla R."/>
            <person name="Ushijima S."/>
            <person name="Smith C.A."/>
            <person name="Donoghue J."/>
            <person name="Ahrendt S."/>
            <person name="Andreopoulos W."/>
            <person name="He G."/>
            <person name="LaButti K."/>
            <person name="Lipzen A."/>
            <person name="Ng V."/>
            <person name="Riley R."/>
            <person name="Sandor L."/>
            <person name="Barry K."/>
            <person name="Martinez A.T."/>
            <person name="Xiao Y."/>
            <person name="Gibbons J.G."/>
            <person name="Terashima K."/>
            <person name="Grigoriev I.V."/>
            <person name="Hibbett D."/>
        </authorList>
    </citation>
    <scope>NUCLEOTIDE SEQUENCE</scope>
    <source>
        <strain evidence="3">Sp2 HRB7682 ss15</strain>
    </source>
</reference>
<organism evidence="3 4">
    <name type="scientific">Lentinula lateritia</name>
    <dbReference type="NCBI Taxonomy" id="40482"/>
    <lineage>
        <taxon>Eukaryota</taxon>
        <taxon>Fungi</taxon>
        <taxon>Dikarya</taxon>
        <taxon>Basidiomycota</taxon>
        <taxon>Agaricomycotina</taxon>
        <taxon>Agaricomycetes</taxon>
        <taxon>Agaricomycetidae</taxon>
        <taxon>Agaricales</taxon>
        <taxon>Marasmiineae</taxon>
        <taxon>Omphalotaceae</taxon>
        <taxon>Lentinula</taxon>
    </lineage>
</organism>
<dbReference type="SUPFAM" id="SSF48464">
    <property type="entry name" value="ENTH/VHS domain"/>
    <property type="match status" value="1"/>
</dbReference>
<evidence type="ECO:0000313" key="4">
    <source>
        <dbReference type="Proteomes" id="UP001150238"/>
    </source>
</evidence>
<evidence type="ECO:0000313" key="3">
    <source>
        <dbReference type="EMBL" id="KAJ4494639.1"/>
    </source>
</evidence>
<feature type="compositionally biased region" description="Polar residues" evidence="1">
    <location>
        <begin position="250"/>
        <end position="265"/>
    </location>
</feature>
<reference evidence="3" key="1">
    <citation type="submission" date="2022-08" db="EMBL/GenBank/DDBJ databases">
        <authorList>
            <consortium name="DOE Joint Genome Institute"/>
            <person name="Min B."/>
            <person name="Riley R."/>
            <person name="Sierra-Patev S."/>
            <person name="Naranjo-Ortiz M."/>
            <person name="Looney B."/>
            <person name="Konkel Z."/>
            <person name="Slot J.C."/>
            <person name="Sakamoto Y."/>
            <person name="Steenwyk J.L."/>
            <person name="Rokas A."/>
            <person name="Carro J."/>
            <person name="Camarero S."/>
            <person name="Ferreira P."/>
            <person name="Molpeceres G."/>
            <person name="Ruiz-Duenas F.J."/>
            <person name="Serrano A."/>
            <person name="Henrissat B."/>
            <person name="Drula E."/>
            <person name="Hughes K.W."/>
            <person name="Mata J.L."/>
            <person name="Ishikawa N.K."/>
            <person name="Vargas-Isla R."/>
            <person name="Ushijima S."/>
            <person name="Smith C.A."/>
            <person name="Ahrendt S."/>
            <person name="Andreopoulos W."/>
            <person name="He G."/>
            <person name="Labutti K."/>
            <person name="Lipzen A."/>
            <person name="Ng V."/>
            <person name="Sandor L."/>
            <person name="Barry K."/>
            <person name="Martinez A.T."/>
            <person name="Xiao Y."/>
            <person name="Gibbons J.G."/>
            <person name="Terashima K."/>
            <person name="Hibbett D.S."/>
            <person name="Grigoriev I.V."/>
        </authorList>
    </citation>
    <scope>NUCLEOTIDE SEQUENCE</scope>
    <source>
        <strain evidence="3">Sp2 HRB7682 ss15</strain>
    </source>
</reference>
<proteinExistence type="predicted"/>
<dbReference type="PROSITE" id="PS50942">
    <property type="entry name" value="ENTH"/>
    <property type="match status" value="1"/>
</dbReference>
<feature type="domain" description="ENTH" evidence="2">
    <location>
        <begin position="28"/>
        <end position="161"/>
    </location>
</feature>
<sequence>MDRLEALGSTLSQITLYDIKSYYEQAKNVVLNVSEIEAKVREATNDDPWGASSTLMQDIASRTFNYPEFNEIMPSIYSRFMEKEAKQWRQIYKSLQLLEYLIKNGSERVVDDARAHISTIKMLRNFHYIDDKGKDQGINVRNRSKEIVELLSDVENIRTERRKAKANRSKYIGTGSDGLRSSSGGSRYGGFGSDSLGYNGGGSSSYNSGDRYGSGERSSGSYGGGSSSFRDSGSRGFEEYNAGDDEVVATSPTRNNSLTVSSPSSARFAPTRKSAAPEPAPAPVPEVDLLGGLDDDTFSSGTTSNPPFGLSEKALPAVGAAPVQNSVGIDDDDFADFQAAPVTPHTTVAPFQAAPAAAHKMNLMEMLNSTSATPARPQSMSYAQPQAPPMQTQGLVYGSGMGMGSSGMGMAGMATGGMHRPSPSLSNQSSFGGVPTMRPMSTTSVSSSGSTMNRAASVASSKPASSANFDDLWSMSLGSKPSTPAAGAAVVSKSIKDIQNEKASAGLWGSGPAKPQQPTMGNAFGSFGSSGGATSSSGGDDLLL</sequence>
<gene>
    <name evidence="3" type="ORF">C8J55DRAFT_554275</name>
</gene>
<feature type="region of interest" description="Disordered" evidence="1">
    <location>
        <begin position="162"/>
        <end position="186"/>
    </location>
</feature>
<accession>A0A9W9B0R4</accession>
<dbReference type="Proteomes" id="UP001150238">
    <property type="component" value="Unassembled WGS sequence"/>
</dbReference>
<feature type="compositionally biased region" description="Low complexity" evidence="1">
    <location>
        <begin position="208"/>
        <end position="220"/>
    </location>
</feature>
<feature type="region of interest" description="Disordered" evidence="1">
    <location>
        <begin position="208"/>
        <end position="284"/>
    </location>
</feature>
<feature type="compositionally biased region" description="Low complexity" evidence="1">
    <location>
        <begin position="441"/>
        <end position="466"/>
    </location>
</feature>
<evidence type="ECO:0000259" key="2">
    <source>
        <dbReference type="PROSITE" id="PS50942"/>
    </source>
</evidence>